<keyword evidence="4" id="KW-1185">Reference proteome</keyword>
<keyword evidence="2" id="KW-0812">Transmembrane</keyword>
<evidence type="ECO:0000313" key="4">
    <source>
        <dbReference type="Proteomes" id="UP000314294"/>
    </source>
</evidence>
<organism evidence="3 4">
    <name type="scientific">Liparis tanakae</name>
    <name type="common">Tanaka's snailfish</name>
    <dbReference type="NCBI Taxonomy" id="230148"/>
    <lineage>
        <taxon>Eukaryota</taxon>
        <taxon>Metazoa</taxon>
        <taxon>Chordata</taxon>
        <taxon>Craniata</taxon>
        <taxon>Vertebrata</taxon>
        <taxon>Euteleostomi</taxon>
        <taxon>Actinopterygii</taxon>
        <taxon>Neopterygii</taxon>
        <taxon>Teleostei</taxon>
        <taxon>Neoteleostei</taxon>
        <taxon>Acanthomorphata</taxon>
        <taxon>Eupercaria</taxon>
        <taxon>Perciformes</taxon>
        <taxon>Cottioidei</taxon>
        <taxon>Cottales</taxon>
        <taxon>Liparidae</taxon>
        <taxon>Liparis</taxon>
    </lineage>
</organism>
<comment type="caution">
    <text evidence="3">The sequence shown here is derived from an EMBL/GenBank/DDBJ whole genome shotgun (WGS) entry which is preliminary data.</text>
</comment>
<feature type="transmembrane region" description="Helical" evidence="2">
    <location>
        <begin position="378"/>
        <end position="395"/>
    </location>
</feature>
<name>A0A4Z2GSJ7_9TELE</name>
<dbReference type="Proteomes" id="UP000314294">
    <property type="component" value="Unassembled WGS sequence"/>
</dbReference>
<feature type="compositionally biased region" description="Low complexity" evidence="1">
    <location>
        <begin position="521"/>
        <end position="534"/>
    </location>
</feature>
<feature type="region of interest" description="Disordered" evidence="1">
    <location>
        <begin position="247"/>
        <end position="324"/>
    </location>
</feature>
<evidence type="ECO:0000313" key="3">
    <source>
        <dbReference type="EMBL" id="TNN56476.1"/>
    </source>
</evidence>
<feature type="region of interest" description="Disordered" evidence="1">
    <location>
        <begin position="331"/>
        <end position="350"/>
    </location>
</feature>
<feature type="region of interest" description="Disordered" evidence="1">
    <location>
        <begin position="516"/>
        <end position="541"/>
    </location>
</feature>
<feature type="region of interest" description="Disordered" evidence="1">
    <location>
        <begin position="205"/>
        <end position="229"/>
    </location>
</feature>
<evidence type="ECO:0000256" key="1">
    <source>
        <dbReference type="SAM" id="MobiDB-lite"/>
    </source>
</evidence>
<keyword evidence="2" id="KW-0472">Membrane</keyword>
<dbReference type="AlphaFoldDB" id="A0A4Z2GSJ7"/>
<protein>
    <submittedName>
        <fullName evidence="3">Uncharacterized protein</fullName>
    </submittedName>
</protein>
<accession>A0A4Z2GSJ7</accession>
<dbReference type="EMBL" id="SRLO01000428">
    <property type="protein sequence ID" value="TNN56476.1"/>
    <property type="molecule type" value="Genomic_DNA"/>
</dbReference>
<sequence length="614" mass="66052">MHKSFISGYPSTPFHFLTKVPVRILMNPARHTSSTPNSSSTRSIVPSNSARLPYSLWSTTCPKLKRLQFFTRVWMPASDALFRPWTPGLLEMTTTISAAPAGRLACSISACKLRAHDPRSLFLSLELLQDALSVRGRHHQHGAQAAVEGAGHLLLAQAALLVEPGEHGGDAPPGGVWVGRERGVINKMRAPTCQHLMLLHLTQVGRQPGGQHPGDVLQEPPPCDVSVGFDGAAAEDRQQQAAVDLGGSEQNLAWQRAGRVRAENSSTRRRNESRRRDAEVRLTDGPPRPAEGSGGAVAEAGPLQDSADQAEAVAVDPGGGQSDQQVALRDVAQPGQQRPALHRAHAEPGQVVLSRSVDARHFGRLATLDQERPSAPEVVEVLLLILIIIIILLLVRLTQQSAAGHLAGLRDAADHRRRHGHVEAAAGEVVEEEERLGALSQHVVHAHGHQVLAEAAVAPARLGDLRIRVGVTENTTSPTLSLVPTPSVPDTRMGSTKPAAFRWAMARWPMSRRYTAPGNPTAATPRLAASSAASRDGRTAVTVRTRPPLETTAPSFRAVPAWKTCTSESWTWDKPEGEHGREDSLTSTFMRRRTEATGEASCQTAVPVISTPFS</sequence>
<gene>
    <name evidence="3" type="ORF">EYF80_033346</name>
</gene>
<proteinExistence type="predicted"/>
<keyword evidence="2" id="KW-1133">Transmembrane helix</keyword>
<reference evidence="3 4" key="1">
    <citation type="submission" date="2019-03" db="EMBL/GenBank/DDBJ databases">
        <title>First draft genome of Liparis tanakae, snailfish: a comprehensive survey of snailfish specific genes.</title>
        <authorList>
            <person name="Kim W."/>
            <person name="Song I."/>
            <person name="Jeong J.-H."/>
            <person name="Kim D."/>
            <person name="Kim S."/>
            <person name="Ryu S."/>
            <person name="Song J.Y."/>
            <person name="Lee S.K."/>
        </authorList>
    </citation>
    <scope>NUCLEOTIDE SEQUENCE [LARGE SCALE GENOMIC DNA]</scope>
    <source>
        <tissue evidence="3">Muscle</tissue>
    </source>
</reference>
<evidence type="ECO:0000256" key="2">
    <source>
        <dbReference type="SAM" id="Phobius"/>
    </source>
</evidence>